<proteinExistence type="predicted"/>
<dbReference type="EMBL" id="KI517953">
    <property type="protein sequence ID" value="ESQ27767.1"/>
    <property type="molecule type" value="Genomic_DNA"/>
</dbReference>
<dbReference type="AlphaFoldDB" id="V4KD99"/>
<keyword evidence="2" id="KW-1185">Reference proteome</keyword>
<evidence type="ECO:0000313" key="2">
    <source>
        <dbReference type="Proteomes" id="UP000030689"/>
    </source>
</evidence>
<dbReference type="Gramene" id="ESQ27767">
    <property type="protein sequence ID" value="ESQ27767"/>
    <property type="gene ID" value="EUTSA_v10019436mg"/>
</dbReference>
<sequence length="96" mass="11077">KSPVEACIRRNIAQSLSPSPSNKPKTSPFDMEDELCRDETRIIMYFLKLNGKFPPYYVKALCNIFGDDEMKVKEYVTTKWLNHSKNLINSLTCASR</sequence>
<protein>
    <submittedName>
        <fullName evidence="1">Uncharacterized protein</fullName>
    </submittedName>
</protein>
<reference evidence="1 2" key="1">
    <citation type="journal article" date="2013" name="Front. Plant Sci.">
        <title>The Reference Genome of the Halophytic Plant Eutrema salsugineum.</title>
        <authorList>
            <person name="Yang R."/>
            <person name="Jarvis D.E."/>
            <person name="Chen H."/>
            <person name="Beilstein M.A."/>
            <person name="Grimwood J."/>
            <person name="Jenkins J."/>
            <person name="Shu S."/>
            <person name="Prochnik S."/>
            <person name="Xin M."/>
            <person name="Ma C."/>
            <person name="Schmutz J."/>
            <person name="Wing R.A."/>
            <person name="Mitchell-Olds T."/>
            <person name="Schumaker K.S."/>
            <person name="Wang X."/>
        </authorList>
    </citation>
    <scope>NUCLEOTIDE SEQUENCE [LARGE SCALE GENOMIC DNA]</scope>
</reference>
<gene>
    <name evidence="1" type="ORF">EUTSA_v10019436mg</name>
</gene>
<name>V4KD99_EUTSA</name>
<dbReference type="Proteomes" id="UP000030689">
    <property type="component" value="Unassembled WGS sequence"/>
</dbReference>
<evidence type="ECO:0000313" key="1">
    <source>
        <dbReference type="EMBL" id="ESQ27767.1"/>
    </source>
</evidence>
<dbReference type="KEGG" id="eus:EUTSA_v10019436mg"/>
<accession>V4KD99</accession>
<organism evidence="1 2">
    <name type="scientific">Eutrema salsugineum</name>
    <name type="common">Saltwater cress</name>
    <name type="synonym">Sisymbrium salsugineum</name>
    <dbReference type="NCBI Taxonomy" id="72664"/>
    <lineage>
        <taxon>Eukaryota</taxon>
        <taxon>Viridiplantae</taxon>
        <taxon>Streptophyta</taxon>
        <taxon>Embryophyta</taxon>
        <taxon>Tracheophyta</taxon>
        <taxon>Spermatophyta</taxon>
        <taxon>Magnoliopsida</taxon>
        <taxon>eudicotyledons</taxon>
        <taxon>Gunneridae</taxon>
        <taxon>Pentapetalae</taxon>
        <taxon>rosids</taxon>
        <taxon>malvids</taxon>
        <taxon>Brassicales</taxon>
        <taxon>Brassicaceae</taxon>
        <taxon>Eutremeae</taxon>
        <taxon>Eutrema</taxon>
    </lineage>
</organism>
<feature type="non-terminal residue" evidence="1">
    <location>
        <position position="1"/>
    </location>
</feature>